<sequence length="176" mass="19316">MPDHTPVPPGIDVTRPSSARVYDYLLGGKDNYQPDREVAEQVLQLAPELKNVAVENRRFLIRVVKQLAGQGFDQFIDLGSGLPTQENVHEVAQSINPDARVVYVDRDPLVLAHAQALLGSGRNNVAYVHADIRDLNTVLGDIEERQLIDFRRPVVLLLVAVLHFVADADGPAGLVA</sequence>
<keyword evidence="2" id="KW-1185">Reference proteome</keyword>
<comment type="caution">
    <text evidence="1">The sequence shown here is derived from an EMBL/GenBank/DDBJ whole genome shotgun (WGS) entry which is preliminary data.</text>
</comment>
<keyword evidence="1" id="KW-0489">Methyltransferase</keyword>
<name>A0ABW3CK22_9ACTN</name>
<dbReference type="InterPro" id="IPR029063">
    <property type="entry name" value="SAM-dependent_MTases_sf"/>
</dbReference>
<dbReference type="EC" id="2.1.1.-" evidence="1"/>
<dbReference type="Proteomes" id="UP001597083">
    <property type="component" value="Unassembled WGS sequence"/>
</dbReference>
<protein>
    <submittedName>
        <fullName evidence="1">SAM-dependent methyltransferase</fullName>
        <ecNumber evidence="1">2.1.1.-</ecNumber>
    </submittedName>
</protein>
<accession>A0ABW3CK22</accession>
<feature type="non-terminal residue" evidence="1">
    <location>
        <position position="176"/>
    </location>
</feature>
<dbReference type="GO" id="GO:0032259">
    <property type="term" value="P:methylation"/>
    <property type="evidence" value="ECO:0007669"/>
    <property type="project" value="UniProtKB-KW"/>
</dbReference>
<reference evidence="2" key="1">
    <citation type="journal article" date="2019" name="Int. J. Syst. Evol. Microbiol.">
        <title>The Global Catalogue of Microorganisms (GCM) 10K type strain sequencing project: providing services to taxonomists for standard genome sequencing and annotation.</title>
        <authorList>
            <consortium name="The Broad Institute Genomics Platform"/>
            <consortium name="The Broad Institute Genome Sequencing Center for Infectious Disease"/>
            <person name="Wu L."/>
            <person name="Ma J."/>
        </authorList>
    </citation>
    <scope>NUCLEOTIDE SEQUENCE [LARGE SCALE GENOMIC DNA]</scope>
    <source>
        <strain evidence="2">JCM 31696</strain>
    </source>
</reference>
<dbReference type="InterPro" id="IPR006764">
    <property type="entry name" value="SAM_dep_MeTrfase_SAV2177_type"/>
</dbReference>
<dbReference type="Gene3D" id="3.40.50.150">
    <property type="entry name" value="Vaccinia Virus protein VP39"/>
    <property type="match status" value="1"/>
</dbReference>
<evidence type="ECO:0000313" key="2">
    <source>
        <dbReference type="Proteomes" id="UP001597083"/>
    </source>
</evidence>
<keyword evidence="1" id="KW-0808">Transferase</keyword>
<dbReference type="GO" id="GO:0008168">
    <property type="term" value="F:methyltransferase activity"/>
    <property type="evidence" value="ECO:0007669"/>
    <property type="project" value="UniProtKB-KW"/>
</dbReference>
<dbReference type="Pfam" id="PF04672">
    <property type="entry name" value="Methyltransf_19"/>
    <property type="match status" value="1"/>
</dbReference>
<proteinExistence type="predicted"/>
<dbReference type="EMBL" id="JBHTIR010003230">
    <property type="protein sequence ID" value="MFD0854878.1"/>
    <property type="molecule type" value="Genomic_DNA"/>
</dbReference>
<organism evidence="1 2">
    <name type="scientific">Actinomadura adrarensis</name>
    <dbReference type="NCBI Taxonomy" id="1819600"/>
    <lineage>
        <taxon>Bacteria</taxon>
        <taxon>Bacillati</taxon>
        <taxon>Actinomycetota</taxon>
        <taxon>Actinomycetes</taxon>
        <taxon>Streptosporangiales</taxon>
        <taxon>Thermomonosporaceae</taxon>
        <taxon>Actinomadura</taxon>
    </lineage>
</organism>
<dbReference type="SUPFAM" id="SSF53335">
    <property type="entry name" value="S-adenosyl-L-methionine-dependent methyltransferases"/>
    <property type="match status" value="1"/>
</dbReference>
<gene>
    <name evidence="1" type="ORF">ACFQ07_21740</name>
</gene>
<evidence type="ECO:0000313" key="1">
    <source>
        <dbReference type="EMBL" id="MFD0854878.1"/>
    </source>
</evidence>